<reference evidence="18" key="1">
    <citation type="journal article" date="2002" name="Science">
        <title>The genome sequence of the malaria mosquito Anopheles gambiae.</title>
        <authorList>
            <person name="Holt R.A."/>
            <person name="Subramanian G.M."/>
            <person name="Halpern A."/>
            <person name="Sutton G.G."/>
            <person name="Charlab R."/>
            <person name="Nusskern D.R."/>
            <person name="Wincker P."/>
            <person name="Clark A.G."/>
            <person name="Ribeiro J.M."/>
            <person name="Wides R."/>
            <person name="Salzberg S.L."/>
            <person name="Loftus B."/>
            <person name="Yandell M."/>
            <person name="Majoros W.H."/>
            <person name="Rusch D.B."/>
            <person name="Lai Z."/>
            <person name="Kraft C.L."/>
            <person name="Abril J.F."/>
            <person name="Anthouard V."/>
            <person name="Arensburger P."/>
            <person name="Atkinson P.W."/>
            <person name="Baden H."/>
            <person name="de Berardinis V."/>
            <person name="Baldwin D."/>
            <person name="Benes V."/>
            <person name="Biedler J."/>
            <person name="Blass C."/>
            <person name="Bolanos R."/>
            <person name="Boscus D."/>
            <person name="Barnstead M."/>
            <person name="Cai S."/>
            <person name="Center A."/>
            <person name="Chaturverdi K."/>
            <person name="Christophides G.K."/>
            <person name="Chrystal M.A."/>
            <person name="Clamp M."/>
            <person name="Cravchik A."/>
            <person name="Curwen V."/>
            <person name="Dana A."/>
            <person name="Delcher A."/>
            <person name="Dew I."/>
            <person name="Evans C.A."/>
            <person name="Flanigan M."/>
            <person name="Grundschober-Freimoser A."/>
            <person name="Friedli L."/>
            <person name="Gu Z."/>
            <person name="Guan P."/>
            <person name="Guigo R."/>
            <person name="Hillenmeyer M.E."/>
            <person name="Hladun S.L."/>
            <person name="Hogan J.R."/>
            <person name="Hong Y.S."/>
            <person name="Hoover J."/>
            <person name="Jaillon O."/>
            <person name="Ke Z."/>
            <person name="Kodira C."/>
            <person name="Kokoza E."/>
            <person name="Koutsos A."/>
            <person name="Letunic I."/>
            <person name="Levitsky A."/>
            <person name="Liang Y."/>
            <person name="Lin J.J."/>
            <person name="Lobo N.F."/>
            <person name="Lopez J.R."/>
            <person name="Malek J.A."/>
            <person name="McIntosh T.C."/>
            <person name="Meister S."/>
            <person name="Miller J."/>
            <person name="Mobarry C."/>
            <person name="Mongin E."/>
            <person name="Murphy S.D."/>
            <person name="O'Brochta D.A."/>
            <person name="Pfannkoch C."/>
            <person name="Qi R."/>
            <person name="Regier M.A."/>
            <person name="Remington K."/>
            <person name="Shao H."/>
            <person name="Sharakhova M.V."/>
            <person name="Sitter C.D."/>
            <person name="Shetty J."/>
            <person name="Smith T.J."/>
            <person name="Strong R."/>
            <person name="Sun J."/>
            <person name="Thomasova D."/>
            <person name="Ton L.Q."/>
            <person name="Topalis P."/>
            <person name="Tu Z."/>
            <person name="Unger M.F."/>
            <person name="Walenz B."/>
            <person name="Wang A."/>
            <person name="Wang J."/>
            <person name="Wang M."/>
            <person name="Wang X."/>
            <person name="Woodford K.J."/>
            <person name="Wortman J.R."/>
            <person name="Wu M."/>
            <person name="Yao A."/>
            <person name="Zdobnov E.M."/>
            <person name="Zhang H."/>
            <person name="Zhao Q."/>
            <person name="Zhao S."/>
            <person name="Zhu S.C."/>
            <person name="Zhimulev I."/>
            <person name="Coluzzi M."/>
            <person name="della Torre A."/>
            <person name="Roth C.W."/>
            <person name="Louis C."/>
            <person name="Kalush F."/>
            <person name="Mural R.J."/>
            <person name="Myers E.W."/>
            <person name="Adams M.D."/>
            <person name="Smith H.O."/>
            <person name="Broder S."/>
            <person name="Gardner M.J."/>
            <person name="Fraser C.M."/>
            <person name="Birney E."/>
            <person name="Bork P."/>
            <person name="Brey P.T."/>
            <person name="Venter J.C."/>
            <person name="Weissenbach J."/>
            <person name="Kafatos F.C."/>
            <person name="Collins F.H."/>
            <person name="Hoffman S.L."/>
        </authorList>
    </citation>
    <scope>NUCLEOTIDE SEQUENCE [LARGE SCALE GENOMIC DNA]</scope>
    <source>
        <strain evidence="18">PEST</strain>
    </source>
</reference>
<dbReference type="CDD" id="cd14958">
    <property type="entry name" value="NHL_PAL_like"/>
    <property type="match status" value="1"/>
</dbReference>
<feature type="transmembrane region" description="Helical" evidence="17">
    <location>
        <begin position="506"/>
        <end position="526"/>
    </location>
</feature>
<dbReference type="PROSITE" id="PS51125">
    <property type="entry name" value="NHL"/>
    <property type="match status" value="2"/>
</dbReference>
<evidence type="ECO:0000256" key="15">
    <source>
        <dbReference type="PROSITE-ProRule" id="PRU00504"/>
    </source>
</evidence>
<dbReference type="PRINTS" id="PR00790">
    <property type="entry name" value="PAMONOXGNASE"/>
</dbReference>
<reference evidence="18" key="3">
    <citation type="journal article" date="2004" name="Trends Parasitol.">
        <title>The Anopheles gambiae genome: an update.</title>
        <authorList>
            <person name="Mongin E."/>
            <person name="Louis C."/>
            <person name="Holt R.A."/>
            <person name="Birney E."/>
            <person name="Collins F.H."/>
        </authorList>
    </citation>
    <scope>NUCLEOTIDE SEQUENCE</scope>
    <source>
        <strain evidence="18">PEST</strain>
    </source>
</reference>
<evidence type="ECO:0000256" key="1">
    <source>
        <dbReference type="ARBA" id="ARBA00012343"/>
    </source>
</evidence>
<evidence type="ECO:0000256" key="10">
    <source>
        <dbReference type="ARBA" id="ARBA00057118"/>
    </source>
</evidence>
<keyword evidence="13" id="KW-0106">Calcium</keyword>
<comment type="cofactor">
    <cofactor evidence="13">
        <name>Zn(2+)</name>
        <dbReference type="ChEBI" id="CHEBI:29105"/>
    </cofactor>
    <text evidence="13">Binds one Zn(2+) ion per subunit.</text>
</comment>
<keyword evidence="8" id="KW-0456">Lyase</keyword>
<sequence length="536" mass="59261">MYTKQEKIFSHLRQMVPFLAGLLIFSVHFTCTVEARPQTVSSNGNNASNARFGAHEYAYVSSWPIVDRKLGSVSAVALDGDGNVVIFHRGSHVWQLSSFDTENRYQEATGGPIAQPTVLKFNRNTGELLQQWGENLFYMPHGLTVDHEQNYWLTDVALHQVFKFDLNHSTTEPVLTLGTRFEPGNDAYHYCKPTAVAVLKSGEFFVADGYCNGRIVKYSAEGIPLLSWGRNSFVLTRSFTLPSGQPVPASFFAIPHALALVPDRDLLCVADREQGRVQCFHTRNGTFHSQYSSPEIGSRLFSVKYISSDGGLLYTINGPQFVLNPVPVAGHIIELASGNVIGRFQPNNPKHAFSNPHELAVTDDGSEVYVAELNPQMVHKFRRISPARLTGSTTTTRESAKEDAAKNSPAKQAKPQQQHHPQGNTSKTSVTRSWLLHIAVAAAVRICVLISKRLIRWVVCRRPPQAEKGRAKDPCVSATVLSKVSPSVVGRKSSECRLLVHCGLSLRLRGVIVVLFGCLAAVIGTLREWKKSNFSR</sequence>
<dbReference type="FunFam" id="2.120.10.30:FF:000054">
    <property type="entry name" value="Peptidyl-alpha-hydroxyglycine alpha-amidating lyase 1"/>
    <property type="match status" value="1"/>
</dbReference>
<organism evidence="18">
    <name type="scientific">Anopheles gambiae</name>
    <name type="common">African malaria mosquito</name>
    <dbReference type="NCBI Taxonomy" id="7165"/>
    <lineage>
        <taxon>Eukaryota</taxon>
        <taxon>Metazoa</taxon>
        <taxon>Ecdysozoa</taxon>
        <taxon>Arthropoda</taxon>
        <taxon>Hexapoda</taxon>
        <taxon>Insecta</taxon>
        <taxon>Pterygota</taxon>
        <taxon>Neoptera</taxon>
        <taxon>Endopterygota</taxon>
        <taxon>Diptera</taxon>
        <taxon>Nematocera</taxon>
        <taxon>Culicoidea</taxon>
        <taxon>Culicidae</taxon>
        <taxon>Anophelinae</taxon>
        <taxon>Anopheles</taxon>
    </lineage>
</organism>
<keyword evidence="3" id="KW-0732">Signal</keyword>
<keyword evidence="17" id="KW-0472">Membrane</keyword>
<feature type="disulfide bond" evidence="14">
    <location>
        <begin position="191"/>
        <end position="211"/>
    </location>
</feature>
<keyword evidence="5 13" id="KW-0862">Zinc</keyword>
<evidence type="ECO:0000256" key="8">
    <source>
        <dbReference type="ARBA" id="ARBA00023239"/>
    </source>
</evidence>
<proteinExistence type="inferred from homology"/>
<dbReference type="eggNOG" id="KOG3567">
    <property type="taxonomic scope" value="Eukaryota"/>
</dbReference>
<evidence type="ECO:0000256" key="7">
    <source>
        <dbReference type="ARBA" id="ARBA00023180"/>
    </source>
</evidence>
<keyword evidence="17" id="KW-1133">Transmembrane helix</keyword>
<evidence type="ECO:0000313" key="18">
    <source>
        <dbReference type="EMBL" id="EAA04373.4"/>
    </source>
</evidence>
<gene>
    <name evidence="18" type="ORF">AgaP_AGAP007606</name>
</gene>
<comment type="caution">
    <text evidence="18">The sequence shown here is derived from an EMBL/GenBank/DDBJ whole genome shotgun (WGS) entry which is preliminary data.</text>
</comment>
<comment type="function">
    <text evidence="10">Peptidyl-alpha-hydroxylglycine alpha-amidating lyase that catalyzes an essential reaction in C-terminal alpha-amidation of peptides. Mediates the dismutation of the unstable peptidyl(2-hydroxyglycine) intermediate to glyoxylate and the corresponding desglycine peptide amide. C-terminal amidation of peptides such as neuropeptides is essential for full biological activity.</text>
</comment>
<evidence type="ECO:0000256" key="17">
    <source>
        <dbReference type="SAM" id="Phobius"/>
    </source>
</evidence>
<comment type="catalytic activity">
    <reaction evidence="9">
        <text>a [peptide]-C-terminal (2S)-2-hydroxyglycine = a [peptide]-C-terminal amide + glyoxylate</text>
        <dbReference type="Rhea" id="RHEA:20924"/>
        <dbReference type="Rhea" id="RHEA-COMP:13485"/>
        <dbReference type="Rhea" id="RHEA-COMP:15321"/>
        <dbReference type="ChEBI" id="CHEBI:36655"/>
        <dbReference type="ChEBI" id="CHEBI:137001"/>
        <dbReference type="ChEBI" id="CHEBI:142768"/>
        <dbReference type="EC" id="4.3.2.5"/>
    </reaction>
    <physiologicalReaction direction="left-to-right" evidence="9">
        <dbReference type="Rhea" id="RHEA:20925"/>
    </physiologicalReaction>
</comment>
<evidence type="ECO:0000256" key="6">
    <source>
        <dbReference type="ARBA" id="ARBA00023157"/>
    </source>
</evidence>
<feature type="disulfide bond" evidence="14">
    <location>
        <begin position="268"/>
        <end position="279"/>
    </location>
</feature>
<dbReference type="EMBL" id="AAAB01008807">
    <property type="protein sequence ID" value="EAA04373.4"/>
    <property type="molecule type" value="Genomic_DNA"/>
</dbReference>
<reference evidence="18" key="4">
    <citation type="journal article" date="2007" name="Genome Biol.">
        <title>Update of the Anopheles gambiae PEST genome assembly.</title>
        <authorList>
            <person name="Sharakhova M.V."/>
            <person name="Hammond M.P."/>
            <person name="Lobo N.F."/>
            <person name="Krzywinski J."/>
            <person name="Unger M.F."/>
            <person name="Hillenmeyer M.E."/>
            <person name="Bruggner R.V."/>
            <person name="Birney E."/>
            <person name="Collins F.H."/>
        </authorList>
    </citation>
    <scope>NUCLEOTIDE SEQUENCE</scope>
    <source>
        <strain evidence="18">PEST</strain>
    </source>
</reference>
<dbReference type="Gene3D" id="2.120.10.30">
    <property type="entry name" value="TolB, C-terminal domain"/>
    <property type="match status" value="1"/>
</dbReference>
<feature type="binding site" evidence="12">
    <location>
        <position position="89"/>
    </location>
    <ligand>
        <name>a protein</name>
        <dbReference type="ChEBI" id="CHEBI:16541"/>
    </ligand>
    <ligandPart>
        <name>C-terminal Xaa-(2S)-2-hydroxyglycine residue</name>
        <dbReference type="ChEBI" id="CHEBI:142768"/>
    </ligandPart>
</feature>
<feature type="binding site" evidence="13">
    <location>
        <position position="256"/>
    </location>
    <ligand>
        <name>Zn(2+)</name>
        <dbReference type="ChEBI" id="CHEBI:29105"/>
        <note>catalytic</note>
    </ligand>
</feature>
<feature type="compositionally biased region" description="Low complexity" evidence="16">
    <location>
        <begin position="409"/>
        <end position="422"/>
    </location>
</feature>
<dbReference type="AlphaFoldDB" id="Q7QJP6"/>
<dbReference type="VEuPathDB" id="VectorBase:AGAMI1_003013"/>
<feature type="binding site" evidence="13">
    <location>
        <position position="357"/>
    </location>
    <ligand>
        <name>Zn(2+)</name>
        <dbReference type="ChEBI" id="CHEBI:29105"/>
        <note>catalytic</note>
    </ligand>
</feature>
<feature type="binding site" evidence="13">
    <location>
        <position position="76"/>
    </location>
    <ligand>
        <name>Ca(2+)</name>
        <dbReference type="ChEBI" id="CHEBI:29108"/>
        <note>structural</note>
    </ligand>
</feature>
<dbReference type="PANTHER" id="PTHR10680:SF36">
    <property type="entry name" value="PEPTIDYL-ALPHA-HYDROXYGLYCINE ALPHA-AMIDATING LYASE 1"/>
    <property type="match status" value="1"/>
</dbReference>
<reference evidence="18" key="5">
    <citation type="submission" date="2011-05" db="EMBL/GenBank/DDBJ databases">
        <authorList>
            <consortium name="VectorBase"/>
        </authorList>
    </citation>
    <scope>NUCLEOTIDE SEQUENCE</scope>
    <source>
        <strain evidence="18">PEST</strain>
    </source>
</reference>
<dbReference type="GO" id="GO:0004598">
    <property type="term" value="F:peptidylamidoglycolate lyase activity"/>
    <property type="evidence" value="ECO:0007669"/>
    <property type="project" value="UniProtKB-EC"/>
</dbReference>
<protein>
    <recommendedName>
        <fullName evidence="1">peptidylamidoglycolate lyase</fullName>
        <ecNumber evidence="1">4.3.2.5</ecNumber>
    </recommendedName>
</protein>
<feature type="binding site" evidence="13">
    <location>
        <position position="143"/>
    </location>
    <ligand>
        <name>Ca(2+)</name>
        <dbReference type="ChEBI" id="CHEBI:29108"/>
        <note>structural</note>
    </ligand>
</feature>
<dbReference type="VEuPathDB" id="VectorBase:AGAP007606"/>
<keyword evidence="7" id="KW-0325">Glycoprotein</keyword>
<evidence type="ECO:0000256" key="2">
    <source>
        <dbReference type="ARBA" id="ARBA00022723"/>
    </source>
</evidence>
<dbReference type="GO" id="GO:0046872">
    <property type="term" value="F:metal ion binding"/>
    <property type="evidence" value="ECO:0007669"/>
    <property type="project" value="UniProtKB-KW"/>
</dbReference>
<evidence type="ECO:0000256" key="16">
    <source>
        <dbReference type="SAM" id="MobiDB-lite"/>
    </source>
</evidence>
<feature type="repeat" description="NHL" evidence="15">
    <location>
        <begin position="126"/>
        <end position="167"/>
    </location>
</feature>
<feature type="region of interest" description="Disordered" evidence="16">
    <location>
        <begin position="384"/>
        <end position="427"/>
    </location>
</feature>
<dbReference type="PANTHER" id="PTHR10680">
    <property type="entry name" value="PEPTIDYL-GLYCINE ALPHA-AMIDATING MONOOXYGENASE"/>
    <property type="match status" value="1"/>
</dbReference>
<dbReference type="EC" id="4.3.2.5" evidence="1"/>
<dbReference type="HOGENOM" id="CLU_037899_5_0_1"/>
<evidence type="ECO:0000256" key="13">
    <source>
        <dbReference type="PIRSR" id="PIRSR600720-2"/>
    </source>
</evidence>
<dbReference type="OMA" id="CVADREQ"/>
<name>Q7QJP6_ANOGA</name>
<dbReference type="GO" id="GO:0005576">
    <property type="term" value="C:extracellular region"/>
    <property type="evidence" value="ECO:0000318"/>
    <property type="project" value="GO_Central"/>
</dbReference>
<evidence type="ECO:0000256" key="4">
    <source>
        <dbReference type="ARBA" id="ARBA00022737"/>
    </source>
</evidence>
<evidence type="ECO:0000256" key="12">
    <source>
        <dbReference type="PIRSR" id="PIRSR600720-1"/>
    </source>
</evidence>
<dbReference type="InterPro" id="IPR000720">
    <property type="entry name" value="PHM/PAL"/>
</dbReference>
<dbReference type="PaxDb" id="7165-AGAP007606-PA"/>
<feature type="repeat" description="NHL" evidence="15">
    <location>
        <begin position="182"/>
        <end position="221"/>
    </location>
</feature>
<comment type="similarity">
    <text evidence="11">Belongs to the peptidyl-alpha-hydroxyglycine alpha-amidating lyase family.</text>
</comment>
<evidence type="ECO:0000256" key="9">
    <source>
        <dbReference type="ARBA" id="ARBA00050393"/>
    </source>
</evidence>
<dbReference type="GO" id="GO:0006518">
    <property type="term" value="P:peptide metabolic process"/>
    <property type="evidence" value="ECO:0007669"/>
    <property type="project" value="InterPro"/>
</dbReference>
<evidence type="ECO:0000256" key="11">
    <source>
        <dbReference type="ARBA" id="ARBA00061296"/>
    </source>
</evidence>
<feature type="binding site" evidence="12">
    <location>
        <position position="210"/>
    </location>
    <ligand>
        <name>a protein</name>
        <dbReference type="ChEBI" id="CHEBI:16541"/>
    </ligand>
    <ligandPart>
        <name>C-terminal Xaa-(2S)-2-hydroxyglycine residue</name>
        <dbReference type="ChEBI" id="CHEBI:142768"/>
    </ligandPart>
</feature>
<evidence type="ECO:0000256" key="14">
    <source>
        <dbReference type="PIRSR" id="PIRSR600720-3"/>
    </source>
</evidence>
<dbReference type="GO" id="GO:0016020">
    <property type="term" value="C:membrane"/>
    <property type="evidence" value="ECO:0007669"/>
    <property type="project" value="InterPro"/>
</dbReference>
<feature type="binding site" evidence="12">
    <location>
        <position position="272"/>
    </location>
    <ligand>
        <name>a protein</name>
        <dbReference type="ChEBI" id="CHEBI:16541"/>
    </ligand>
    <ligandPart>
        <name>C-terminal Xaa-(2S)-2-hydroxyglycine residue</name>
        <dbReference type="ChEBI" id="CHEBI:142768"/>
    </ligandPart>
</feature>
<dbReference type="InterPro" id="IPR011042">
    <property type="entry name" value="6-blade_b-propeller_TolB-like"/>
</dbReference>
<keyword evidence="17" id="KW-0812">Transmembrane</keyword>
<dbReference type="InterPro" id="IPR001258">
    <property type="entry name" value="NHL_repeat"/>
</dbReference>
<keyword evidence="2 13" id="KW-0479">Metal-binding</keyword>
<keyword evidence="4" id="KW-0677">Repeat</keyword>
<accession>Q7QJP6</accession>
<reference evidence="18" key="2">
    <citation type="submission" date="2002-03" db="EMBL/GenBank/DDBJ databases">
        <authorList>
            <consortium name="The Anopheles Genome Sequencing Consortium"/>
        </authorList>
    </citation>
    <scope>NUCLEOTIDE SEQUENCE</scope>
    <source>
        <strain evidence="18">PEST</strain>
    </source>
</reference>
<evidence type="ECO:0000256" key="5">
    <source>
        <dbReference type="ARBA" id="ARBA00022833"/>
    </source>
</evidence>
<dbReference type="SUPFAM" id="SSF101898">
    <property type="entry name" value="NHL repeat"/>
    <property type="match status" value="1"/>
</dbReference>
<feature type="binding site" evidence="13">
    <location>
        <position position="141"/>
    </location>
    <ligand>
        <name>Zn(2+)</name>
        <dbReference type="ChEBI" id="CHEBI:29105"/>
        <note>catalytic</note>
    </ligand>
</feature>
<keyword evidence="6 14" id="KW-1015">Disulfide bond</keyword>
<dbReference type="Pfam" id="PF01436">
    <property type="entry name" value="NHL"/>
    <property type="match status" value="2"/>
</dbReference>
<evidence type="ECO:0000256" key="3">
    <source>
        <dbReference type="ARBA" id="ARBA00022729"/>
    </source>
</evidence>